<proteinExistence type="predicted"/>
<dbReference type="KEGG" id="ery:CP97_14792"/>
<gene>
    <name evidence="1" type="ORF">CP97_14792</name>
</gene>
<sequence length="44" mass="4590">MAAWADMVLDEMAEGQLPSIACGSIWRGCCAGILHARDATLAAL</sequence>
<evidence type="ECO:0000313" key="1">
    <source>
        <dbReference type="EMBL" id="ANC50478.1"/>
    </source>
</evidence>
<keyword evidence="2" id="KW-1185">Reference proteome</keyword>
<name>A0A168M2J9_9SPHN</name>
<dbReference type="Proteomes" id="UP000059113">
    <property type="component" value="Chromosome"/>
</dbReference>
<organism evidence="1 2">
    <name type="scientific">Aurantiacibacter atlanticus</name>
    <dbReference type="NCBI Taxonomy" id="1648404"/>
    <lineage>
        <taxon>Bacteria</taxon>
        <taxon>Pseudomonadati</taxon>
        <taxon>Pseudomonadota</taxon>
        <taxon>Alphaproteobacteria</taxon>
        <taxon>Sphingomonadales</taxon>
        <taxon>Erythrobacteraceae</taxon>
        <taxon>Aurantiacibacter</taxon>
    </lineage>
</organism>
<reference evidence="2" key="2">
    <citation type="submission" date="2015-04" db="EMBL/GenBank/DDBJ databases">
        <title>The complete genome sequence of Erythrobacter sp. s21-N3.</title>
        <authorList>
            <person name="Zhuang L."/>
            <person name="Liu Y."/>
            <person name="Shao Z."/>
        </authorList>
    </citation>
    <scope>NUCLEOTIDE SEQUENCE [LARGE SCALE GENOMIC DNA]</scope>
    <source>
        <strain evidence="2">s21-N3</strain>
    </source>
</reference>
<accession>A0A168M2J9</accession>
<reference evidence="1 2" key="1">
    <citation type="journal article" date="2015" name="Int. J. Syst. Evol. Microbiol.">
        <title>Erythrobacter atlanticus sp. nov., a bacterium from ocean sediment able to degrade polycyclic aromatic hydrocarbons.</title>
        <authorList>
            <person name="Zhuang L."/>
            <person name="Liu Y."/>
            <person name="Wang L."/>
            <person name="Wang W."/>
            <person name="Shao Z."/>
        </authorList>
    </citation>
    <scope>NUCLEOTIDE SEQUENCE [LARGE SCALE GENOMIC DNA]</scope>
    <source>
        <strain evidence="2">s21-N3</strain>
    </source>
</reference>
<protein>
    <submittedName>
        <fullName evidence="1">Uncharacterized protein</fullName>
    </submittedName>
</protein>
<evidence type="ECO:0000313" key="2">
    <source>
        <dbReference type="Proteomes" id="UP000059113"/>
    </source>
</evidence>
<dbReference type="EMBL" id="CP011310">
    <property type="protein sequence ID" value="ANC50478.1"/>
    <property type="molecule type" value="Genomic_DNA"/>
</dbReference>
<dbReference type="AlphaFoldDB" id="A0A168M2J9"/>